<proteinExistence type="evidence at transcript level"/>
<keyword evidence="1" id="KW-1133">Transmembrane helix</keyword>
<organism evidence="2">
    <name type="scientific">Homo sapiens</name>
    <name type="common">Human</name>
    <dbReference type="NCBI Taxonomy" id="9606"/>
    <lineage>
        <taxon>Eukaryota</taxon>
        <taxon>Metazoa</taxon>
        <taxon>Chordata</taxon>
        <taxon>Craniata</taxon>
        <taxon>Vertebrata</taxon>
        <taxon>Euteleostomi</taxon>
        <taxon>Mammalia</taxon>
        <taxon>Eutheria</taxon>
        <taxon>Euarchontoglires</taxon>
        <taxon>Primates</taxon>
        <taxon>Haplorrhini</taxon>
        <taxon>Catarrhini</taxon>
        <taxon>Hominidae</taxon>
        <taxon>Homo</taxon>
    </lineage>
</organism>
<sequence>MKTISPFPALNVLLALGAHHATEENVETQKVRTDFQALATDVTVFNFNNYTYLYISEKFLIFLCPLFISFKMIFSALRFASRKSTSLHLKALKTRDTLYTF</sequence>
<keyword evidence="1" id="KW-0472">Membrane</keyword>
<name>Q6UXP2_HUMAN</name>
<evidence type="ECO:0000313" key="2">
    <source>
        <dbReference type="EMBL" id="AAQ88628.1"/>
    </source>
</evidence>
<protein>
    <submittedName>
        <fullName evidence="3">HCG2020043</fullName>
    </submittedName>
    <submittedName>
        <fullName evidence="2">KTIS8219</fullName>
    </submittedName>
</protein>
<feature type="transmembrane region" description="Helical" evidence="1">
    <location>
        <begin position="59"/>
        <end position="80"/>
    </location>
</feature>
<dbReference type="EMBL" id="CH471075">
    <property type="protein sequence ID" value="EAX08430.1"/>
    <property type="molecule type" value="Genomic_DNA"/>
</dbReference>
<reference evidence="3" key="1">
    <citation type="journal article" date="2001" name="Science">
        <title>The sequence of the human genome.</title>
        <authorList>
            <person name="Venter J.C."/>
            <person name="Adams M.D."/>
            <person name="Myers E.W."/>
            <person name="Li P.W."/>
            <person name="Mural R.J."/>
            <person name="Sutton G.G."/>
            <person name="Smith H.O."/>
            <person name="Yandell M."/>
            <person name="Evans C.A."/>
            <person name="Holt R.A."/>
            <person name="Gocayne J.D."/>
            <person name="Amanatides P."/>
            <person name="Ballew R.M."/>
            <person name="Huson D.H."/>
            <person name="Wortman J.R."/>
            <person name="Zhang Q."/>
            <person name="Kodira C.D."/>
            <person name="Zheng X.H."/>
            <person name="Chen L."/>
            <person name="Skupski M."/>
            <person name="Subramanian G."/>
            <person name="Thomas P.D."/>
            <person name="Zhang J."/>
            <person name="Gabor Miklos G.L."/>
            <person name="Nelson C."/>
            <person name="Broder S."/>
            <person name="Clark A.G."/>
            <person name="Nadeau J."/>
            <person name="McKusick V.A."/>
            <person name="Zinder N."/>
            <person name="Levine A.J."/>
            <person name="Roberts R.J."/>
            <person name="Simon M."/>
            <person name="Slayman C."/>
            <person name="Hunkapiller M."/>
            <person name="Bolanos R."/>
            <person name="Delcher A."/>
            <person name="Dew I."/>
            <person name="Fasulo D."/>
            <person name="Flanigan M."/>
            <person name="Florea L."/>
            <person name="Halpern A."/>
            <person name="Hannenhalli S."/>
            <person name="Kravitz S."/>
            <person name="Levy S."/>
            <person name="Mobarry C."/>
            <person name="Reinert K."/>
            <person name="Remington K."/>
            <person name="Abu-Threideh J."/>
            <person name="Beasley E."/>
            <person name="Biddick K."/>
            <person name="Bonazzi V."/>
            <person name="Brandon R."/>
            <person name="Cargill M."/>
            <person name="Chandramouliswaran I."/>
            <person name="Charlab R."/>
            <person name="Chaturvedi K."/>
            <person name="Deng Z."/>
            <person name="Di Francesco V."/>
            <person name="Dunn P."/>
            <person name="Eilbeck K."/>
            <person name="Evangelista C."/>
            <person name="Gabrielian A.E."/>
            <person name="Gan W."/>
            <person name="Ge W."/>
            <person name="Gong F."/>
            <person name="Gu Z."/>
            <person name="Guan P."/>
            <person name="Heiman T.J."/>
            <person name="Higgins M.E."/>
            <person name="Ji R.R."/>
            <person name="Ke Z."/>
            <person name="Ketchum K.A."/>
            <person name="Lai Z."/>
            <person name="Lei Y."/>
            <person name="Li Z."/>
            <person name="Li J."/>
            <person name="Liang Y."/>
            <person name="Lin X."/>
            <person name="Lu F."/>
            <person name="Merkulov G.V."/>
            <person name="Milshina N."/>
            <person name="Moore H.M."/>
            <person name="Naik A.K."/>
            <person name="Narayan V.A."/>
            <person name="Neelam B."/>
            <person name="Nusskern D."/>
            <person name="Rusch D.B."/>
            <person name="Salzberg S."/>
            <person name="Shao W."/>
            <person name="Shue B."/>
            <person name="Sun J."/>
            <person name="Wang Z."/>
            <person name="Wang A."/>
            <person name="Wang X."/>
            <person name="Wang J."/>
            <person name="Wei M."/>
            <person name="Wides R."/>
            <person name="Xiao C."/>
            <person name="Yan C."/>
            <person name="Yao A."/>
            <person name="Ye J."/>
            <person name="Zhan M."/>
            <person name="Zhang W."/>
            <person name="Zhang H."/>
            <person name="Zhao Q."/>
            <person name="Zheng L."/>
            <person name="Zhong F."/>
            <person name="Zhong W."/>
            <person name="Zhu S."/>
            <person name="Zhao S."/>
            <person name="Gilbert D."/>
            <person name="Baumhueter S."/>
            <person name="Spier G."/>
            <person name="Carter C."/>
            <person name="Cravchik A."/>
            <person name="Woodage T."/>
            <person name="Ali F."/>
            <person name="An H."/>
            <person name="Awe A."/>
            <person name="Baldwin D."/>
            <person name="Baden H."/>
            <person name="Barnstead M."/>
            <person name="Barrow I."/>
            <person name="Beeson K."/>
            <person name="Busam D."/>
            <person name="Carver A."/>
            <person name="Center A."/>
            <person name="Cheng M.L."/>
            <person name="Curry L."/>
            <person name="Danaher S."/>
            <person name="Davenport L."/>
            <person name="Desilets R."/>
            <person name="Dietz S."/>
            <person name="Dodson K."/>
            <person name="Doup L."/>
            <person name="Ferriera S."/>
            <person name="Garg N."/>
            <person name="Gluecksmann A."/>
            <person name="Hart B."/>
            <person name="Haynes J."/>
            <person name="Haynes C."/>
            <person name="Heiner C."/>
            <person name="Hladun S."/>
            <person name="Hostin D."/>
            <person name="Houck J."/>
            <person name="Howland T."/>
            <person name="Ibegwam C."/>
            <person name="Johnson J."/>
            <person name="Kalush F."/>
            <person name="Kline L."/>
            <person name="Koduru S."/>
            <person name="Love A."/>
            <person name="Mann F."/>
            <person name="May D."/>
            <person name="McCawley S."/>
            <person name="McIntosh T."/>
            <person name="McMullen I."/>
            <person name="Moy M."/>
            <person name="Moy L."/>
            <person name="Murphy B."/>
            <person name="Nelson K."/>
            <person name="Pfannkoch C."/>
            <person name="Pratts E."/>
            <person name="Puri V."/>
            <person name="Qureshi H."/>
            <person name="Reardon M."/>
            <person name="Rodriguez R."/>
            <person name="Rogers Y.H."/>
            <person name="Romblad D."/>
            <person name="Ruhfel B."/>
            <person name="Scott R."/>
            <person name="Sitter C."/>
            <person name="Smallwood M."/>
            <person name="Stewart E."/>
            <person name="Strong R."/>
            <person name="Suh E."/>
            <person name="Thomas R."/>
            <person name="Tint N.N."/>
            <person name="Tse S."/>
            <person name="Vech C."/>
            <person name="Wang G."/>
            <person name="Wetter J."/>
            <person name="Williams S."/>
            <person name="Williams M."/>
            <person name="Windsor S."/>
            <person name="Winn-Deen E."/>
            <person name="Wolfe K."/>
            <person name="Zaveri J."/>
            <person name="Zaveri K."/>
            <person name="Abril J.F."/>
            <person name="Guigo R."/>
            <person name="Campbell M.J."/>
            <person name="Sjolander K.V."/>
            <person name="Karlak B."/>
            <person name="Kejariwal A."/>
            <person name="Mi H."/>
            <person name="Lazareva B."/>
            <person name="Hatton T."/>
            <person name="Narechania A."/>
            <person name="Diemer K."/>
            <person name="Muruganujan A."/>
            <person name="Guo N."/>
            <person name="Sato S."/>
            <person name="Bafna V."/>
            <person name="Istrail S."/>
            <person name="Lippert R."/>
            <person name="Schwartz R."/>
            <person name="Walenz B."/>
            <person name="Yooseph S."/>
            <person name="Allen D."/>
            <person name="Basu A."/>
            <person name="Baxendale J."/>
            <person name="Blick L."/>
            <person name="Caminha M."/>
            <person name="Carnes-Stine J."/>
            <person name="Caulk P."/>
            <person name="Chiang Y.H."/>
            <person name="Coyne M."/>
            <person name="Dahlke C."/>
            <person name="Mays A."/>
            <person name="Dombroski M."/>
            <person name="Donnelly M."/>
            <person name="Ely D."/>
            <person name="Esparham S."/>
            <person name="Fosler C."/>
            <person name="Gire H."/>
            <person name="Glanowski S."/>
            <person name="Glasser K."/>
            <person name="Glodek A."/>
            <person name="Gorokhov M."/>
            <person name="Graham K."/>
            <person name="Gropman B."/>
            <person name="Harris M."/>
            <person name="Heil J."/>
            <person name="Henderson S."/>
            <person name="Hoover J."/>
            <person name="Jennings D."/>
            <person name="Jordan C."/>
            <person name="Jordan J."/>
            <person name="Kasha J."/>
            <person name="Kagan L."/>
            <person name="Kraft C."/>
            <person name="Levitsky A."/>
            <person name="Lewis M."/>
            <person name="Liu X."/>
            <person name="Lopez J."/>
            <person name="Ma D."/>
            <person name="Majoros W."/>
            <person name="McDaniel J."/>
            <person name="Murphy S."/>
            <person name="Newman M."/>
            <person name="Nguyen T."/>
            <person name="Nguyen N."/>
            <person name="Nodell M."/>
            <person name="Pan S."/>
            <person name="Peck J."/>
            <person name="Peterson M."/>
            <person name="Rowe W."/>
            <person name="Sanders R."/>
            <person name="Scott J."/>
            <person name="Simpson M."/>
            <person name="Smith T."/>
            <person name="Sprague A."/>
            <person name="Stockwell T."/>
            <person name="Turner R."/>
            <person name="Venter E."/>
            <person name="Wang M."/>
            <person name="Wen M."/>
            <person name="Wu D."/>
            <person name="Wu M."/>
            <person name="Xia A."/>
            <person name="Zandieh A."/>
            <person name="Zhu X."/>
        </authorList>
    </citation>
    <scope>NUCLEOTIDE SEQUENCE</scope>
</reference>
<evidence type="ECO:0000313" key="3">
    <source>
        <dbReference type="EMBL" id="EAX08430.1"/>
    </source>
</evidence>
<keyword evidence="1" id="KW-0812">Transmembrane</keyword>
<accession>Q6UXP2</accession>
<evidence type="ECO:0000256" key="1">
    <source>
        <dbReference type="SAM" id="Phobius"/>
    </source>
</evidence>
<reference evidence="3" key="3">
    <citation type="submission" date="2005-07" db="EMBL/GenBank/DDBJ databases">
        <authorList>
            <person name="Mural R.J."/>
            <person name="Istrail S."/>
            <person name="Sutton G."/>
            <person name="Florea L."/>
            <person name="Halpern A.L."/>
            <person name="Mobarry C.M."/>
            <person name="Lippert R."/>
            <person name="Walenz B."/>
            <person name="Shatkay H."/>
            <person name="Dew I."/>
            <person name="Miller J.R."/>
            <person name="Flanigan M.J."/>
            <person name="Edwards N.J."/>
            <person name="Bolanos R."/>
            <person name="Fasulo D."/>
            <person name="Halldorsson B.V."/>
            <person name="Hannenhalli S."/>
            <person name="Turner R."/>
            <person name="Yooseph S."/>
            <person name="Lu F."/>
            <person name="Nusskern D.R."/>
            <person name="Shue B.C."/>
            <person name="Zheng X.H."/>
            <person name="Zhong F."/>
            <person name="Delcher A.L."/>
            <person name="Huson D.H."/>
            <person name="Kravitz S.A."/>
            <person name="Mouchard L."/>
            <person name="Reinert K."/>
            <person name="Remington K.A."/>
            <person name="Clark A.G."/>
            <person name="Waterman M.S."/>
            <person name="Eichler E.E."/>
            <person name="Adams M.D."/>
            <person name="Hunkapiller M.W."/>
            <person name="Myers E.W."/>
            <person name="Venter J.C."/>
        </authorList>
    </citation>
    <scope>NUCLEOTIDE SEQUENCE</scope>
</reference>
<gene>
    <name evidence="3" type="ORF">hCG_2020043</name>
    <name evidence="2" type="ORF">UNQ8219</name>
</gene>
<dbReference type="AlphaFoldDB" id="Q6UXP2"/>
<dbReference type="EMBL" id="AY358261">
    <property type="protein sequence ID" value="AAQ88628.1"/>
    <property type="molecule type" value="mRNA"/>
</dbReference>
<reference evidence="2" key="2">
    <citation type="journal article" date="2003" name="Genome Res.">
        <title>The secreted protein discovery initiative (SPDI), a large-scale effort to identify novel human secreted and transmembrane proteins: a bioinformatics assessment.</title>
        <authorList>
            <person name="Clark H.F."/>
            <person name="Gurney A.L."/>
            <person name="Abaya E."/>
            <person name="Baker K."/>
            <person name="Baldwin D."/>
            <person name="Brush J."/>
            <person name="Chen J."/>
            <person name="Chow B."/>
            <person name="Chui C."/>
            <person name="Crowley C."/>
            <person name="Currell B."/>
            <person name="Deuel B."/>
            <person name="Dowd P."/>
            <person name="Eaton D."/>
            <person name="Foster J."/>
            <person name="Grimaldi C."/>
            <person name="Gu Q."/>
            <person name="Hass P.E."/>
            <person name="Heldens S."/>
            <person name="Huang A."/>
            <person name="Kim H.S."/>
            <person name="Klimowski L."/>
            <person name="Jin Y."/>
            <person name="Johnson S."/>
            <person name="Lee J."/>
            <person name="Lewis L."/>
            <person name="Liao D."/>
            <person name="Mark M."/>
            <person name="Robbie E."/>
            <person name="Sanchez C."/>
            <person name="Schoenfeld J."/>
            <person name="Seshagiri S."/>
            <person name="Simmons L."/>
            <person name="Singh J."/>
            <person name="Smith V."/>
            <person name="Stinson J."/>
            <person name="Vagts A."/>
            <person name="Vandlen R."/>
            <person name="Watanabe C."/>
            <person name="Wieand D."/>
            <person name="Woods K."/>
            <person name="Xie M.H."/>
            <person name="Yansura D."/>
            <person name="Yi S."/>
            <person name="Yu G."/>
            <person name="Yuan J."/>
            <person name="Zhang M."/>
            <person name="Zhang Z."/>
            <person name="Goddard A."/>
            <person name="Wood W.I."/>
            <person name="Godowski P."/>
            <person name="Gray A."/>
        </authorList>
    </citation>
    <scope>NUCLEOTIDE SEQUENCE</scope>
</reference>